<proteinExistence type="predicted"/>
<evidence type="ECO:0000256" key="1">
    <source>
        <dbReference type="SAM" id="MobiDB-lite"/>
    </source>
</evidence>
<sequence length="629" mass="63599">MSGERYELGRRQFVQATGAGVAGAALLSAGAGTTAGQQAREAPDEDEYEDIIAEMDGDGSKENPYVVTDVVELQAMSGETSARYELGNDIDATATADWNDGAGFDPILAPQQTDQDDTQQSTRAFTGELAGNGHEITGLTVERPDEPGAGLLLANQGAVVDLTISDATVSGDVAGILAASSSGGLRGVTVSGSVSGGTNVGGILGTNRGAIAECDATVEVRGQERVGGLVGKNNGNVGGSTVDGSVEGTVDVGGAFGTVSGTSNLGRIDATTAVTGTERVGGFVGDHSGRISGSTATGDVSGEQMVGGFVGESWGQLLGVTAQGAVDGTENVGGLAGTCYDRIRACSVHGDVTGTTNVGGVVGWGSAGSVVTQVYTLGSVDGESAVGALVGLLGWEFFGEGDTAKLRRGYWETGATDRQPVGLVNAGNGTVSVDEETLSGLGADQFVGTDAPSRLSAFDFEKQWRAVSDEAPVPRAQAPSTFEITDGPTTTITVRQDETFSVELGIENTGEYGGRQTVTMVVDGEAFASIEQELDAGESATVTLSELQASELPVGTYSFRVQTRNDAVEGTIEVQNALPGGTDTPKETDGTTPDEADGDGPGFGVGSALVGIGTGLAVLARRFGPDTDE</sequence>
<organism evidence="3 4">
    <name type="scientific">Halovenus aranensis</name>
    <dbReference type="NCBI Taxonomy" id="890420"/>
    <lineage>
        <taxon>Archaea</taxon>
        <taxon>Methanobacteriati</taxon>
        <taxon>Methanobacteriota</taxon>
        <taxon>Stenosarchaea group</taxon>
        <taxon>Halobacteria</taxon>
        <taxon>Halobacteriales</taxon>
        <taxon>Haloarculaceae</taxon>
        <taxon>Halovenus</taxon>
    </lineage>
</organism>
<dbReference type="AlphaFoldDB" id="A0A1G8Y4G1"/>
<name>A0A1G8Y4G1_9EURY</name>
<dbReference type="InterPro" id="IPR011493">
    <property type="entry name" value="GLUG"/>
</dbReference>
<dbReference type="Gene3D" id="2.160.20.110">
    <property type="match status" value="2"/>
</dbReference>
<dbReference type="InterPro" id="IPR006311">
    <property type="entry name" value="TAT_signal"/>
</dbReference>
<evidence type="ECO:0000259" key="2">
    <source>
        <dbReference type="Pfam" id="PF07581"/>
    </source>
</evidence>
<gene>
    <name evidence="3" type="ORF">SAMN05216226_11370</name>
</gene>
<evidence type="ECO:0000313" key="3">
    <source>
        <dbReference type="EMBL" id="SDJ97613.1"/>
    </source>
</evidence>
<dbReference type="RefSeq" id="WP_092703803.1">
    <property type="nucleotide sequence ID" value="NZ_FNFC01000013.1"/>
</dbReference>
<dbReference type="OrthoDB" id="103676at2157"/>
<dbReference type="STRING" id="890420.SAMN05216226_11370"/>
<feature type="region of interest" description="Disordered" evidence="1">
    <location>
        <begin position="576"/>
        <end position="605"/>
    </location>
</feature>
<keyword evidence="4" id="KW-1185">Reference proteome</keyword>
<reference evidence="3 4" key="1">
    <citation type="submission" date="2016-10" db="EMBL/GenBank/DDBJ databases">
        <authorList>
            <person name="de Groot N.N."/>
        </authorList>
    </citation>
    <scope>NUCLEOTIDE SEQUENCE [LARGE SCALE GENOMIC DNA]</scope>
    <source>
        <strain evidence="3 4">IBRC-M10015</strain>
    </source>
</reference>
<feature type="domain" description="GLUG" evidence="2">
    <location>
        <begin position="276"/>
        <end position="301"/>
    </location>
</feature>
<protein>
    <recommendedName>
        <fullName evidence="2">GLUG domain-containing protein</fullName>
    </recommendedName>
</protein>
<dbReference type="EMBL" id="FNFC01000013">
    <property type="protein sequence ID" value="SDJ97613.1"/>
    <property type="molecule type" value="Genomic_DNA"/>
</dbReference>
<evidence type="ECO:0000313" key="4">
    <source>
        <dbReference type="Proteomes" id="UP000198856"/>
    </source>
</evidence>
<dbReference type="Proteomes" id="UP000198856">
    <property type="component" value="Unassembled WGS sequence"/>
</dbReference>
<accession>A0A1G8Y4G1</accession>
<dbReference type="Pfam" id="PF07581">
    <property type="entry name" value="Glug"/>
    <property type="match status" value="1"/>
</dbReference>
<dbReference type="PROSITE" id="PS51318">
    <property type="entry name" value="TAT"/>
    <property type="match status" value="1"/>
</dbReference>